<dbReference type="AlphaFoldDB" id="A0A6C0KWC2"/>
<proteinExistence type="predicted"/>
<organism evidence="1">
    <name type="scientific">viral metagenome</name>
    <dbReference type="NCBI Taxonomy" id="1070528"/>
    <lineage>
        <taxon>unclassified sequences</taxon>
        <taxon>metagenomes</taxon>
        <taxon>organismal metagenomes</taxon>
    </lineage>
</organism>
<dbReference type="EMBL" id="MN740993">
    <property type="protein sequence ID" value="QHU21889.1"/>
    <property type="molecule type" value="Genomic_DNA"/>
</dbReference>
<reference evidence="1" key="1">
    <citation type="journal article" date="2020" name="Nature">
        <title>Giant virus diversity and host interactions through global metagenomics.</title>
        <authorList>
            <person name="Schulz F."/>
            <person name="Roux S."/>
            <person name="Paez-Espino D."/>
            <person name="Jungbluth S."/>
            <person name="Walsh D.A."/>
            <person name="Denef V.J."/>
            <person name="McMahon K.D."/>
            <person name="Konstantinidis K.T."/>
            <person name="Eloe-Fadrosh E.A."/>
            <person name="Kyrpides N.C."/>
            <person name="Woyke T."/>
        </authorList>
    </citation>
    <scope>NUCLEOTIDE SEQUENCE</scope>
    <source>
        <strain evidence="1">GVMAG-S-3300013286-35</strain>
    </source>
</reference>
<protein>
    <submittedName>
        <fullName evidence="1">Uncharacterized protein</fullName>
    </submittedName>
</protein>
<accession>A0A6C0KWC2</accession>
<sequence>MYKGPSTRGKEAEEKKAIGSEISRIMTRGIPIKPYLEEENVPVHFQPRLSQCFDYTQLSALRRKILTPIKDHVEFFASGSGFNIQVIIDDRKGSLVNIKEKASMGFEPKFFEDFGRKPTNPLILHCALVHKQKEGRTGHALLLIYFPATNELDIVSTYLMDPEEATAIGYIVGLHVIGRTDLTVNDTMAVSGRYGFDNIQKLETPSVGWCVTWMAVFTKFIANFPVEFWSLPYGNSRLVELPSEKSRLWFYRSMYVFILENKILGADALQILADTLRSGGSRKTRRKRKTRKNRRHV</sequence>
<evidence type="ECO:0000313" key="1">
    <source>
        <dbReference type="EMBL" id="QHU21889.1"/>
    </source>
</evidence>
<name>A0A6C0KWC2_9ZZZZ</name>